<evidence type="ECO:0000256" key="2">
    <source>
        <dbReference type="SAM" id="Phobius"/>
    </source>
</evidence>
<organism evidence="3 4">
    <name type="scientific">Cystoisospora suis</name>
    <dbReference type="NCBI Taxonomy" id="483139"/>
    <lineage>
        <taxon>Eukaryota</taxon>
        <taxon>Sar</taxon>
        <taxon>Alveolata</taxon>
        <taxon>Apicomplexa</taxon>
        <taxon>Conoidasida</taxon>
        <taxon>Coccidia</taxon>
        <taxon>Eucoccidiorida</taxon>
        <taxon>Eimeriorina</taxon>
        <taxon>Sarcocystidae</taxon>
        <taxon>Cystoisospora</taxon>
    </lineage>
</organism>
<accession>A0A2C6KQV0</accession>
<reference evidence="3 4" key="1">
    <citation type="journal article" date="2017" name="Int. J. Parasitol.">
        <title>The genome of the protozoan parasite Cystoisospora suis and a reverse vaccinology approach to identify vaccine candidates.</title>
        <authorList>
            <person name="Palmieri N."/>
            <person name="Shrestha A."/>
            <person name="Ruttkowski B."/>
            <person name="Beck T."/>
            <person name="Vogl C."/>
            <person name="Tomley F."/>
            <person name="Blake D.P."/>
            <person name="Joachim A."/>
        </authorList>
    </citation>
    <scope>NUCLEOTIDE SEQUENCE [LARGE SCALE GENOMIC DNA]</scope>
    <source>
        <strain evidence="3 4">Wien I</strain>
    </source>
</reference>
<dbReference type="RefSeq" id="XP_067920560.1">
    <property type="nucleotide sequence ID" value="XM_068067466.1"/>
</dbReference>
<evidence type="ECO:0008006" key="5">
    <source>
        <dbReference type="Google" id="ProtNLM"/>
    </source>
</evidence>
<proteinExistence type="predicted"/>
<feature type="transmembrane region" description="Helical" evidence="2">
    <location>
        <begin position="310"/>
        <end position="331"/>
    </location>
</feature>
<keyword evidence="2" id="KW-1133">Transmembrane helix</keyword>
<evidence type="ECO:0000313" key="4">
    <source>
        <dbReference type="Proteomes" id="UP000221165"/>
    </source>
</evidence>
<feature type="compositionally biased region" description="Acidic residues" evidence="1">
    <location>
        <begin position="247"/>
        <end position="258"/>
    </location>
</feature>
<dbReference type="AlphaFoldDB" id="A0A2C6KQV0"/>
<dbReference type="EMBL" id="MIGC01003839">
    <property type="protein sequence ID" value="PHJ18855.1"/>
    <property type="molecule type" value="Genomic_DNA"/>
</dbReference>
<keyword evidence="4" id="KW-1185">Reference proteome</keyword>
<feature type="compositionally biased region" description="Low complexity" evidence="1">
    <location>
        <begin position="225"/>
        <end position="243"/>
    </location>
</feature>
<comment type="caution">
    <text evidence="3">The sequence shown here is derived from an EMBL/GenBank/DDBJ whole genome shotgun (WGS) entry which is preliminary data.</text>
</comment>
<protein>
    <recommendedName>
        <fullName evidence="5">Transmembrane protein</fullName>
    </recommendedName>
</protein>
<gene>
    <name evidence="3" type="ORF">CSUI_007320</name>
</gene>
<evidence type="ECO:0000256" key="1">
    <source>
        <dbReference type="SAM" id="MobiDB-lite"/>
    </source>
</evidence>
<feature type="region of interest" description="Disordered" evidence="1">
    <location>
        <begin position="225"/>
        <end position="259"/>
    </location>
</feature>
<keyword evidence="2" id="KW-0812">Transmembrane</keyword>
<keyword evidence="2" id="KW-0472">Membrane</keyword>
<dbReference type="GeneID" id="94430677"/>
<evidence type="ECO:0000313" key="3">
    <source>
        <dbReference type="EMBL" id="PHJ18855.1"/>
    </source>
</evidence>
<feature type="transmembrane region" description="Helical" evidence="2">
    <location>
        <begin position="33"/>
        <end position="53"/>
    </location>
</feature>
<dbReference type="VEuPathDB" id="ToxoDB:CSUI_007320"/>
<dbReference type="Proteomes" id="UP000221165">
    <property type="component" value="Unassembled WGS sequence"/>
</dbReference>
<sequence length="346" mass="39060">MEVHTLSSLLLSCLPLHLKKALSSSFPTRALSLLLFFFSFFFFSSPISARLILSPSTPLPPSSSLQPSSSLRSSSLLSPSPPPASLLFPHLFSSSFFSALKRPSSRFSPAKENEEAEEEDRPLRSQFHSSKNLSLSSSFFSFPLLSLVFPSQAEAEDREDQEYCERGDRFSERGEEKSSLFLVDHNRKERRERRTPHISFHPVATVVSSHLFNWVAGGGRRKGPTLSTSLSSSSSSLSPSSSSYQDGNEENEEVEGEESDRKSNWRVVVKKTWNILTQQVYRQIREHRGEMETVLQGLVNLLFQCFRNFFGIYTLGVSILLLPLCSSLQHLQQLHRVPLNDPFLLK</sequence>
<name>A0A2C6KQV0_9APIC</name>